<proteinExistence type="predicted"/>
<gene>
    <name evidence="1" type="ORF">H4R21_001322</name>
</gene>
<dbReference type="EMBL" id="JANBUN010000262">
    <property type="protein sequence ID" value="KAJ2805262.1"/>
    <property type="molecule type" value="Genomic_DNA"/>
</dbReference>
<comment type="caution">
    <text evidence="1">The sequence shown here is derived from an EMBL/GenBank/DDBJ whole genome shotgun (WGS) entry which is preliminary data.</text>
</comment>
<accession>A0ACC1LC83</accession>
<protein>
    <submittedName>
        <fullName evidence="1">Uncharacterized protein</fullName>
    </submittedName>
</protein>
<sequence>RQQQAAGLKRKRNASAAQPGAAAAAATTAPQRPPTALDAYFHTQRSVPQRAEASGSPFAAAPPRALKENPFDIISEIGLPSDDGLSDAGDEDAGGQVVVVGRGADLSGDESDADAEYGGMAAHMDDARSWSDYECELNENDPSLYKLATTAREPPSSAPAAHGLAAPMSSLQMMQIDDDDSAKPSSGARIDAQRTAAAAATPVPAASPSLSFSKPPESLSLRTHMSITSKTPLRGLDSLHDDGSLLALTSLGGQGQTDPICRVADALVYWEIVGCKASMELLKPSVTSQLGSGTKSSSSTRTPSSTGGVPEAQVKQAFASLFRLQAEAPQRYPFVYLSVRDHIIVFKAIPESRRRSGGEFKRVAVVSQSYLGLRKILHGAGVEFSLPLAPQVSSWSELPGVSVVDRGADRCHLQSAAVDRTWRSAMLLVGAAHVEGLFKHLQETSLEGAVLYATGPFLNATMRRCAVRLAEAVAYGDDGAGPGRQTTPLYKADITGVLFPSAWNAILRALPAVVDGACSASFREVRETAHLNMLVSKQGSAVTGKKCVTCDPHTREYHYT</sequence>
<keyword evidence="2" id="KW-1185">Reference proteome</keyword>
<organism evidence="1 2">
    <name type="scientific">Coemansia helicoidea</name>
    <dbReference type="NCBI Taxonomy" id="1286919"/>
    <lineage>
        <taxon>Eukaryota</taxon>
        <taxon>Fungi</taxon>
        <taxon>Fungi incertae sedis</taxon>
        <taxon>Zoopagomycota</taxon>
        <taxon>Kickxellomycotina</taxon>
        <taxon>Kickxellomycetes</taxon>
        <taxon>Kickxellales</taxon>
        <taxon>Kickxellaceae</taxon>
        <taxon>Coemansia</taxon>
    </lineage>
</organism>
<reference evidence="1" key="1">
    <citation type="submission" date="2022-07" db="EMBL/GenBank/DDBJ databases">
        <title>Phylogenomic reconstructions and comparative analyses of Kickxellomycotina fungi.</title>
        <authorList>
            <person name="Reynolds N.K."/>
            <person name="Stajich J.E."/>
            <person name="Barry K."/>
            <person name="Grigoriev I.V."/>
            <person name="Crous P."/>
            <person name="Smith M.E."/>
        </authorList>
    </citation>
    <scope>NUCLEOTIDE SEQUENCE</scope>
    <source>
        <strain evidence="1">BCRC 34780</strain>
    </source>
</reference>
<dbReference type="Proteomes" id="UP001140087">
    <property type="component" value="Unassembled WGS sequence"/>
</dbReference>
<feature type="non-terminal residue" evidence="1">
    <location>
        <position position="1"/>
    </location>
</feature>
<evidence type="ECO:0000313" key="2">
    <source>
        <dbReference type="Proteomes" id="UP001140087"/>
    </source>
</evidence>
<name>A0ACC1LC83_9FUNG</name>
<evidence type="ECO:0000313" key="1">
    <source>
        <dbReference type="EMBL" id="KAJ2805262.1"/>
    </source>
</evidence>